<reference evidence="4 6" key="3">
    <citation type="submission" date="2024-06" db="EMBL/GenBank/DDBJ databases">
        <title>Halorubrum miltondacostae sp. nov., a potential PHA producer isolated from an inland solar saltern in Rio Maior, Portugal.</title>
        <authorList>
            <person name="Albuquerque L."/>
            <person name="Viver T."/>
            <person name="Barroso C."/>
            <person name="Claudino R."/>
            <person name="Galvan M."/>
            <person name="Simoes G."/>
            <person name="Lobo Da Cunha A."/>
            <person name="Egas C."/>
        </authorList>
    </citation>
    <scope>NUCLEOTIDE SEQUENCE [LARGE SCALE GENOMIC DNA]</scope>
    <source>
        <strain evidence="4 6">DSM 18646</strain>
    </source>
</reference>
<dbReference type="InterPro" id="IPR011037">
    <property type="entry name" value="Pyrv_Knase-like_insert_dom_sf"/>
</dbReference>
<dbReference type="GO" id="GO:0030170">
    <property type="term" value="F:pyridoxal phosphate binding"/>
    <property type="evidence" value="ECO:0007669"/>
    <property type="project" value="InterPro"/>
</dbReference>
<dbReference type="PROSITE" id="PS51340">
    <property type="entry name" value="MOSC"/>
    <property type="match status" value="1"/>
</dbReference>
<dbReference type="PANTHER" id="PTHR36930:SF1">
    <property type="entry name" value="MOSC DOMAIN-CONTAINING PROTEIN"/>
    <property type="match status" value="1"/>
</dbReference>
<evidence type="ECO:0000313" key="3">
    <source>
        <dbReference type="EMBL" id="GAA0533778.1"/>
    </source>
</evidence>
<dbReference type="EMBL" id="JBEDNW010000004">
    <property type="protein sequence ID" value="MEZ3167513.1"/>
    <property type="molecule type" value="Genomic_DNA"/>
</dbReference>
<dbReference type="SUPFAM" id="SSF50800">
    <property type="entry name" value="PK beta-barrel domain-like"/>
    <property type="match status" value="1"/>
</dbReference>
<feature type="region of interest" description="Disordered" evidence="1">
    <location>
        <begin position="176"/>
        <end position="201"/>
    </location>
</feature>
<sequence length="201" mass="20659">MTLDGSAPDSGSPSGAVDALVTAPEAGATPVRRDAVEIRPGGVEGDRYRSGDGHFQLDGCAVTLVAAEALTAVREETGIDVTDGRHRRNVVVDGFGAEMDDLLDATVAVGGALLRPTRRRPPCARVEELAGEGGLSSALRNRGGLCCDVLEPGHVAVGDPVTVREADPRTAGAAIAERLADRSGANEGPNPENDGSKPEHH</sequence>
<dbReference type="RefSeq" id="WP_343776461.1">
    <property type="nucleotide sequence ID" value="NZ_BAAADQ010000002.1"/>
</dbReference>
<dbReference type="GO" id="GO:0003824">
    <property type="term" value="F:catalytic activity"/>
    <property type="evidence" value="ECO:0007669"/>
    <property type="project" value="InterPro"/>
</dbReference>
<accession>A0AAV3SR60</accession>
<dbReference type="GO" id="GO:0030151">
    <property type="term" value="F:molybdenum ion binding"/>
    <property type="evidence" value="ECO:0007669"/>
    <property type="project" value="InterPro"/>
</dbReference>
<organism evidence="3 5">
    <name type="scientific">Halorubrum ejinorense</name>
    <dbReference type="NCBI Taxonomy" id="425309"/>
    <lineage>
        <taxon>Archaea</taxon>
        <taxon>Methanobacteriati</taxon>
        <taxon>Methanobacteriota</taxon>
        <taxon>Stenosarchaea group</taxon>
        <taxon>Halobacteria</taxon>
        <taxon>Halobacteriales</taxon>
        <taxon>Haloferacaceae</taxon>
        <taxon>Halorubrum</taxon>
    </lineage>
</organism>
<feature type="domain" description="MOSC" evidence="2">
    <location>
        <begin position="29"/>
        <end position="164"/>
    </location>
</feature>
<dbReference type="InterPro" id="IPR052716">
    <property type="entry name" value="MOSC_domain"/>
</dbReference>
<dbReference type="Gene3D" id="2.40.33.20">
    <property type="entry name" value="PK beta-barrel domain-like"/>
    <property type="match status" value="1"/>
</dbReference>
<dbReference type="PANTHER" id="PTHR36930">
    <property type="entry name" value="METAL-SULFUR CLUSTER BIOSYNTHESIS PROTEINS YUAD-RELATED"/>
    <property type="match status" value="1"/>
</dbReference>
<dbReference type="Pfam" id="PF03473">
    <property type="entry name" value="MOSC"/>
    <property type="match status" value="1"/>
</dbReference>
<evidence type="ECO:0000313" key="5">
    <source>
        <dbReference type="Proteomes" id="UP001501425"/>
    </source>
</evidence>
<keyword evidence="6" id="KW-1185">Reference proteome</keyword>
<protein>
    <submittedName>
        <fullName evidence="4">MOSC domain-containing protein</fullName>
    </submittedName>
</protein>
<reference evidence="3" key="2">
    <citation type="submission" date="2023-12" db="EMBL/GenBank/DDBJ databases">
        <authorList>
            <person name="Sun Q."/>
            <person name="Inoue M."/>
        </authorList>
    </citation>
    <scope>NUCLEOTIDE SEQUENCE</scope>
    <source>
        <strain evidence="3">JCM 14265</strain>
    </source>
</reference>
<dbReference type="AlphaFoldDB" id="A0AAV3SR60"/>
<evidence type="ECO:0000313" key="6">
    <source>
        <dbReference type="Proteomes" id="UP001567571"/>
    </source>
</evidence>
<dbReference type="EMBL" id="BAAADQ010000002">
    <property type="protein sequence ID" value="GAA0533778.1"/>
    <property type="molecule type" value="Genomic_DNA"/>
</dbReference>
<proteinExistence type="predicted"/>
<gene>
    <name evidence="4" type="ORF">ABNG02_09270</name>
    <name evidence="3" type="ORF">GCM10008994_05750</name>
</gene>
<evidence type="ECO:0000259" key="2">
    <source>
        <dbReference type="PROSITE" id="PS51340"/>
    </source>
</evidence>
<dbReference type="Proteomes" id="UP001501425">
    <property type="component" value="Unassembled WGS sequence"/>
</dbReference>
<dbReference type="InterPro" id="IPR005302">
    <property type="entry name" value="MoCF_Sase_C"/>
</dbReference>
<name>A0AAV3SR60_9EURY</name>
<comment type="caution">
    <text evidence="3">The sequence shown here is derived from an EMBL/GenBank/DDBJ whole genome shotgun (WGS) entry which is preliminary data.</text>
</comment>
<reference evidence="3" key="1">
    <citation type="journal article" date="2014" name="Int. J. Syst. Evol. Microbiol.">
        <title>Complete genome sequence of Corynebacterium casei LMG S-19264T (=DSM 44701T), isolated from a smear-ripened cheese.</title>
        <authorList>
            <consortium name="US DOE Joint Genome Institute (JGI-PGF)"/>
            <person name="Walter F."/>
            <person name="Albersmeier A."/>
            <person name="Kalinowski J."/>
            <person name="Ruckert C."/>
        </authorList>
    </citation>
    <scope>NUCLEOTIDE SEQUENCE</scope>
    <source>
        <strain evidence="3">JCM 14265</strain>
    </source>
</reference>
<evidence type="ECO:0000256" key="1">
    <source>
        <dbReference type="SAM" id="MobiDB-lite"/>
    </source>
</evidence>
<dbReference type="Proteomes" id="UP001567571">
    <property type="component" value="Unassembled WGS sequence"/>
</dbReference>
<evidence type="ECO:0000313" key="4">
    <source>
        <dbReference type="EMBL" id="MEZ3167513.1"/>
    </source>
</evidence>